<dbReference type="RefSeq" id="WP_071453752.1">
    <property type="nucleotide sequence ID" value="NZ_CP017675.1"/>
</dbReference>
<dbReference type="STRING" id="1188229.GlitD10_0790"/>
<evidence type="ECO:0000313" key="2">
    <source>
        <dbReference type="Proteomes" id="UP000180235"/>
    </source>
</evidence>
<dbReference type="EMBL" id="CP017675">
    <property type="protein sequence ID" value="APB33104.1"/>
    <property type="molecule type" value="Genomic_DNA"/>
</dbReference>
<sequence>MSHSLPEPHLEAEAEALLDDIFARLEEPLPPRCLPPASQPLALVRPIPEPGALVVLACNPAPLVPVTPRPYNPETILTAAFVDTPAAPPTPWWLWLGLGTLVMVATWQGRHQWHAAQTPVPSEPTHQEFITYLERALTQIPELTTAPAPPAKAGTQPPGLASLPPPPPVTVLPIPQAPVITAPVAFPASPTAPAPVAPKPVPRSTPTLIGLLQMGAGSVAMFQIGEATQQVSVGSQVGQSGWQVKEVREQGVVISRAGQNRTLIVGQTISD</sequence>
<reference evidence="1 2" key="1">
    <citation type="submission" date="2016-10" db="EMBL/GenBank/DDBJ databases">
        <title>Description of Gloeomargarita lithophora gen. nov., sp. nov., a thylakoid-bearing basal-branching cyanobacterium with intracellular carbonates, and proposal for Gloeomargaritales ord. nov.</title>
        <authorList>
            <person name="Moreira D."/>
            <person name="Tavera R."/>
            <person name="Benzerara K."/>
            <person name="Skouri-Panet F."/>
            <person name="Couradeau E."/>
            <person name="Gerard E."/>
            <person name="Loussert C."/>
            <person name="Novelo E."/>
            <person name="Zivanovic Y."/>
            <person name="Lopez-Garcia P."/>
        </authorList>
    </citation>
    <scope>NUCLEOTIDE SEQUENCE [LARGE SCALE GENOMIC DNA]</scope>
    <source>
        <strain evidence="1 2">D10</strain>
    </source>
</reference>
<accession>A0A1J0AAZ0</accession>
<evidence type="ECO:0000313" key="1">
    <source>
        <dbReference type="EMBL" id="APB33104.1"/>
    </source>
</evidence>
<name>A0A1J0AAZ0_9CYAN</name>
<proteinExistence type="predicted"/>
<dbReference type="Proteomes" id="UP000180235">
    <property type="component" value="Chromosome"/>
</dbReference>
<organism evidence="1 2">
    <name type="scientific">Gloeomargarita lithophora Alchichica-D10</name>
    <dbReference type="NCBI Taxonomy" id="1188229"/>
    <lineage>
        <taxon>Bacteria</taxon>
        <taxon>Bacillati</taxon>
        <taxon>Cyanobacteriota</taxon>
        <taxon>Cyanophyceae</taxon>
        <taxon>Gloeomargaritales</taxon>
        <taxon>Gloeomargaritaceae</taxon>
        <taxon>Gloeomargarita</taxon>
    </lineage>
</organism>
<gene>
    <name evidence="1" type="ORF">GlitD10_0790</name>
</gene>
<protein>
    <submittedName>
        <fullName evidence="1">Uncharacterized protein</fullName>
    </submittedName>
</protein>
<dbReference type="KEGG" id="glt:GlitD10_0790"/>
<dbReference type="AlphaFoldDB" id="A0A1J0AAZ0"/>
<keyword evidence="2" id="KW-1185">Reference proteome</keyword>